<gene>
    <name evidence="1" type="ORF">ISN74_07795</name>
</gene>
<accession>A0ABX7GXN9</accession>
<dbReference type="RefSeq" id="WP_188798789.1">
    <property type="nucleotide sequence ID" value="NZ_BMIZ01000001.1"/>
</dbReference>
<sequence length="73" mass="8103">MCLAALADYDRETQRQICALELMLAERRRRQLLLDEGIRARANRFMPTAVVEVLPPSPGTEAIAVGAHQEKAA</sequence>
<dbReference type="Proteomes" id="UP000663181">
    <property type="component" value="Chromosome"/>
</dbReference>
<evidence type="ECO:0008006" key="3">
    <source>
        <dbReference type="Google" id="ProtNLM"/>
    </source>
</evidence>
<evidence type="ECO:0000313" key="2">
    <source>
        <dbReference type="Proteomes" id="UP000663181"/>
    </source>
</evidence>
<organism evidence="1 2">
    <name type="scientific">Dyella caseinilytica</name>
    <dbReference type="NCBI Taxonomy" id="1849581"/>
    <lineage>
        <taxon>Bacteria</taxon>
        <taxon>Pseudomonadati</taxon>
        <taxon>Pseudomonadota</taxon>
        <taxon>Gammaproteobacteria</taxon>
        <taxon>Lysobacterales</taxon>
        <taxon>Rhodanobacteraceae</taxon>
        <taxon>Dyella</taxon>
    </lineage>
</organism>
<name>A0ABX7GXN9_9GAMM</name>
<dbReference type="EMBL" id="CP064030">
    <property type="protein sequence ID" value="QRN55221.1"/>
    <property type="molecule type" value="Genomic_DNA"/>
</dbReference>
<keyword evidence="2" id="KW-1185">Reference proteome</keyword>
<proteinExistence type="predicted"/>
<protein>
    <recommendedName>
        <fullName evidence="3">Cell division protein FtsL</fullName>
    </recommendedName>
</protein>
<reference evidence="1 2" key="1">
    <citation type="submission" date="2020-10" db="EMBL/GenBank/DDBJ databases">
        <title>Phylogeny of dyella-like bacteria.</title>
        <authorList>
            <person name="Fu J."/>
        </authorList>
    </citation>
    <scope>NUCLEOTIDE SEQUENCE [LARGE SCALE GENOMIC DNA]</scope>
    <source>
        <strain evidence="1 2">DHOB09</strain>
    </source>
</reference>
<evidence type="ECO:0000313" key="1">
    <source>
        <dbReference type="EMBL" id="QRN55221.1"/>
    </source>
</evidence>